<dbReference type="Pfam" id="PF07103">
    <property type="entry name" value="DUF1365"/>
    <property type="match status" value="1"/>
</dbReference>
<keyword evidence="2" id="KW-1185">Reference proteome</keyword>
<dbReference type="Proteomes" id="UP001567538">
    <property type="component" value="Unassembled WGS sequence"/>
</dbReference>
<protein>
    <submittedName>
        <fullName evidence="1">Uncharacterized protein</fullName>
    </submittedName>
</protein>
<dbReference type="InterPro" id="IPR010775">
    <property type="entry name" value="DUF1365"/>
</dbReference>
<dbReference type="PANTHER" id="PTHR33973:SF4">
    <property type="entry name" value="OS07G0153300 PROTEIN"/>
    <property type="match status" value="1"/>
</dbReference>
<dbReference type="EMBL" id="JBEAFC010000004">
    <property type="protein sequence ID" value="KAL1560693.1"/>
    <property type="molecule type" value="Genomic_DNA"/>
</dbReference>
<comment type="caution">
    <text evidence="1">The sequence shown here is derived from an EMBL/GenBank/DDBJ whole genome shotgun (WGS) entry which is preliminary data.</text>
</comment>
<reference evidence="1 2" key="1">
    <citation type="submission" date="2024-06" db="EMBL/GenBank/DDBJ databases">
        <title>A chromosome level genome sequence of Diviner's sage (Salvia divinorum).</title>
        <authorList>
            <person name="Ford S.A."/>
            <person name="Ro D.-K."/>
            <person name="Ness R.W."/>
            <person name="Phillips M.A."/>
        </authorList>
    </citation>
    <scope>NUCLEOTIDE SEQUENCE [LARGE SCALE GENOMIC DNA]</scope>
    <source>
        <strain evidence="1">SAF-2024a</strain>
        <tissue evidence="1">Leaf</tissue>
    </source>
</reference>
<gene>
    <name evidence="1" type="ORF">AAHA92_10876</name>
</gene>
<organism evidence="1 2">
    <name type="scientific">Salvia divinorum</name>
    <name type="common">Maria pastora</name>
    <name type="synonym">Diviner's sage</name>
    <dbReference type="NCBI Taxonomy" id="28513"/>
    <lineage>
        <taxon>Eukaryota</taxon>
        <taxon>Viridiplantae</taxon>
        <taxon>Streptophyta</taxon>
        <taxon>Embryophyta</taxon>
        <taxon>Tracheophyta</taxon>
        <taxon>Spermatophyta</taxon>
        <taxon>Magnoliopsida</taxon>
        <taxon>eudicotyledons</taxon>
        <taxon>Gunneridae</taxon>
        <taxon>Pentapetalae</taxon>
        <taxon>asterids</taxon>
        <taxon>lamiids</taxon>
        <taxon>Lamiales</taxon>
        <taxon>Lamiaceae</taxon>
        <taxon>Nepetoideae</taxon>
        <taxon>Mentheae</taxon>
        <taxon>Salviinae</taxon>
        <taxon>Salvia</taxon>
        <taxon>Salvia subgen. Calosphace</taxon>
    </lineage>
</organism>
<sequence length="74" mass="8925">MATKVVTPMTISSDDLATFFWLMPHRVSIMAYWNALKLWWKNVPFFDHPREENPSYREYVIPLDGKMQYGTIWR</sequence>
<dbReference type="AlphaFoldDB" id="A0ABD1HZN3"/>
<accession>A0ABD1HZN3</accession>
<proteinExistence type="predicted"/>
<dbReference type="PANTHER" id="PTHR33973">
    <property type="entry name" value="OS07G0153300 PROTEIN"/>
    <property type="match status" value="1"/>
</dbReference>
<name>A0ABD1HZN3_SALDI</name>
<evidence type="ECO:0000313" key="2">
    <source>
        <dbReference type="Proteomes" id="UP001567538"/>
    </source>
</evidence>
<evidence type="ECO:0000313" key="1">
    <source>
        <dbReference type="EMBL" id="KAL1560693.1"/>
    </source>
</evidence>